<dbReference type="InterPro" id="IPR027806">
    <property type="entry name" value="HARBI1_dom"/>
</dbReference>
<evidence type="ECO:0000256" key="3">
    <source>
        <dbReference type="ARBA" id="ARBA00006958"/>
    </source>
</evidence>
<reference evidence="11" key="1">
    <citation type="journal article" date="2010" name="Nat. Biotechnol.">
        <title>Draft genome sequence of the oilseed species Ricinus communis.</title>
        <authorList>
            <person name="Chan A.P."/>
            <person name="Crabtree J."/>
            <person name="Zhao Q."/>
            <person name="Lorenzi H."/>
            <person name="Orvis J."/>
            <person name="Puiu D."/>
            <person name="Melake-Berhan A."/>
            <person name="Jones K.M."/>
            <person name="Redman J."/>
            <person name="Chen G."/>
            <person name="Cahoon E.B."/>
            <person name="Gedil M."/>
            <person name="Stanke M."/>
            <person name="Haas B.J."/>
            <person name="Wortman J.R."/>
            <person name="Fraser-Liggett C.M."/>
            <person name="Ravel J."/>
            <person name="Rabinowicz P.D."/>
        </authorList>
    </citation>
    <scope>NUCLEOTIDE SEQUENCE [LARGE SCALE GENOMIC DNA]</scope>
    <source>
        <strain evidence="11">cv. Hale</strain>
    </source>
</reference>
<comment type="subcellular location">
    <subcellularLocation>
        <location evidence="2">Nucleus</location>
    </subcellularLocation>
</comment>
<dbReference type="GO" id="GO:0046872">
    <property type="term" value="F:metal ion binding"/>
    <property type="evidence" value="ECO:0007669"/>
    <property type="project" value="UniProtKB-KW"/>
</dbReference>
<keyword evidence="8" id="KW-0732">Signal</keyword>
<dbReference type="Proteomes" id="UP000008311">
    <property type="component" value="Unassembled WGS sequence"/>
</dbReference>
<dbReference type="AlphaFoldDB" id="B9RYF7"/>
<protein>
    <recommendedName>
        <fullName evidence="9">DDE Tnp4 domain-containing protein</fullName>
    </recommendedName>
</protein>
<name>B9RYF7_RICCO</name>
<keyword evidence="6" id="KW-0378">Hydrolase</keyword>
<dbReference type="InParanoid" id="B9RYF7"/>
<dbReference type="GO" id="GO:0004518">
    <property type="term" value="F:nuclease activity"/>
    <property type="evidence" value="ECO:0007669"/>
    <property type="project" value="UniProtKB-KW"/>
</dbReference>
<evidence type="ECO:0000256" key="7">
    <source>
        <dbReference type="ARBA" id="ARBA00023242"/>
    </source>
</evidence>
<proteinExistence type="inferred from homology"/>
<evidence type="ECO:0000256" key="2">
    <source>
        <dbReference type="ARBA" id="ARBA00004123"/>
    </source>
</evidence>
<keyword evidence="11" id="KW-1185">Reference proteome</keyword>
<evidence type="ECO:0000256" key="4">
    <source>
        <dbReference type="ARBA" id="ARBA00022722"/>
    </source>
</evidence>
<dbReference type="EMBL" id="EQ973830">
    <property type="protein sequence ID" value="EEF43666.1"/>
    <property type="molecule type" value="Genomic_DNA"/>
</dbReference>
<dbReference type="GO" id="GO:0016787">
    <property type="term" value="F:hydrolase activity"/>
    <property type="evidence" value="ECO:0007669"/>
    <property type="project" value="UniProtKB-KW"/>
</dbReference>
<organism evidence="10 11">
    <name type="scientific">Ricinus communis</name>
    <name type="common">Castor bean</name>
    <dbReference type="NCBI Taxonomy" id="3988"/>
    <lineage>
        <taxon>Eukaryota</taxon>
        <taxon>Viridiplantae</taxon>
        <taxon>Streptophyta</taxon>
        <taxon>Embryophyta</taxon>
        <taxon>Tracheophyta</taxon>
        <taxon>Spermatophyta</taxon>
        <taxon>Magnoliopsida</taxon>
        <taxon>eudicotyledons</taxon>
        <taxon>Gunneridae</taxon>
        <taxon>Pentapetalae</taxon>
        <taxon>rosids</taxon>
        <taxon>fabids</taxon>
        <taxon>Malpighiales</taxon>
        <taxon>Euphorbiaceae</taxon>
        <taxon>Acalyphoideae</taxon>
        <taxon>Acalypheae</taxon>
        <taxon>Ricinus</taxon>
    </lineage>
</organism>
<gene>
    <name evidence="10" type="ORF">RCOM_0812810</name>
</gene>
<feature type="domain" description="DDE Tnp4" evidence="9">
    <location>
        <begin position="244"/>
        <end position="385"/>
    </location>
</feature>
<keyword evidence="4" id="KW-0540">Nuclease</keyword>
<accession>B9RYF7</accession>
<evidence type="ECO:0000256" key="5">
    <source>
        <dbReference type="ARBA" id="ARBA00022723"/>
    </source>
</evidence>
<evidence type="ECO:0000256" key="6">
    <source>
        <dbReference type="ARBA" id="ARBA00022801"/>
    </source>
</evidence>
<dbReference type="eggNOG" id="KOG4585">
    <property type="taxonomic scope" value="Eukaryota"/>
</dbReference>
<sequence>MESKKLAALISSLISDLLLLLLLLFPSSNSFDSSSNHFNSNCYANLFPLIHHLLSSQETAASLSILNLSKKRKRTHFSEPDSESTHEDKSHGPFHRLSELARVVQNPDSFRTFFKMKASTFEWLSGLLEPLLDCRDPIGSPLSLSAELRLGVGLFRLATGSNYSEIADRFGVTESAARFCAKQLCRVLCTNFRFWVSFPSPVELQSVSNAFEKLIGLPNCCGVIDSARFNLVKKADDKLASNGKDQDDMIAAQIVVDSSSRILSIVAGFRGEKGNSRMLKSTTLYKDIEGGRVLNSSPEIVNGVAINRYLIGGGRYPLLPWLMVPFLDALPGSCEEKFNKANDLMRVSSLRAIASLKNWGVLSRPIQEEFKTAVALIGACSILHNALLMREDDSALLDMGGYSLYNQQCSQHFMDAEVEDISRIDGKASEIRNALATKVAVFHES</sequence>
<dbReference type="KEGG" id="rcu:8288342"/>
<dbReference type="PANTHER" id="PTHR22930:SF190">
    <property type="entry name" value="OS06G0164500 PROTEIN"/>
    <property type="match status" value="1"/>
</dbReference>
<evidence type="ECO:0000313" key="11">
    <source>
        <dbReference type="Proteomes" id="UP000008311"/>
    </source>
</evidence>
<feature type="chain" id="PRO_5002891089" description="DDE Tnp4 domain-containing protein" evidence="8">
    <location>
        <begin position="31"/>
        <end position="445"/>
    </location>
</feature>
<dbReference type="PANTHER" id="PTHR22930">
    <property type="match status" value="1"/>
</dbReference>
<dbReference type="OrthoDB" id="2668416at2759"/>
<evidence type="ECO:0000256" key="8">
    <source>
        <dbReference type="SAM" id="SignalP"/>
    </source>
</evidence>
<dbReference type="Pfam" id="PF13359">
    <property type="entry name" value="DDE_Tnp_4"/>
    <property type="match status" value="1"/>
</dbReference>
<dbReference type="GO" id="GO:0005634">
    <property type="term" value="C:nucleus"/>
    <property type="evidence" value="ECO:0007669"/>
    <property type="project" value="UniProtKB-SubCell"/>
</dbReference>
<keyword evidence="5" id="KW-0479">Metal-binding</keyword>
<comment type="similarity">
    <text evidence="3">Belongs to the HARBI1 family.</text>
</comment>
<keyword evidence="7" id="KW-0539">Nucleus</keyword>
<comment type="cofactor">
    <cofactor evidence="1">
        <name>a divalent metal cation</name>
        <dbReference type="ChEBI" id="CHEBI:60240"/>
    </cofactor>
</comment>
<dbReference type="STRING" id="3988.B9RYF7"/>
<evidence type="ECO:0000313" key="10">
    <source>
        <dbReference type="EMBL" id="EEF43666.1"/>
    </source>
</evidence>
<evidence type="ECO:0000256" key="1">
    <source>
        <dbReference type="ARBA" id="ARBA00001968"/>
    </source>
</evidence>
<dbReference type="InterPro" id="IPR045249">
    <property type="entry name" value="HARBI1-like"/>
</dbReference>
<feature type="signal peptide" evidence="8">
    <location>
        <begin position="1"/>
        <end position="30"/>
    </location>
</feature>
<evidence type="ECO:0000259" key="9">
    <source>
        <dbReference type="Pfam" id="PF13359"/>
    </source>
</evidence>